<evidence type="ECO:0000313" key="3">
    <source>
        <dbReference type="Proteomes" id="UP001281410"/>
    </source>
</evidence>
<feature type="domain" description="Zinc knuckle CX2CX4HX4C" evidence="1">
    <location>
        <begin position="1"/>
        <end position="25"/>
    </location>
</feature>
<dbReference type="Proteomes" id="UP001281410">
    <property type="component" value="Unassembled WGS sequence"/>
</dbReference>
<protein>
    <recommendedName>
        <fullName evidence="1">Zinc knuckle CX2CX4HX4C domain-containing protein</fullName>
    </recommendedName>
</protein>
<dbReference type="AlphaFoldDB" id="A0AAE0AFP3"/>
<organism evidence="2 3">
    <name type="scientific">Dipteronia sinensis</name>
    <dbReference type="NCBI Taxonomy" id="43782"/>
    <lineage>
        <taxon>Eukaryota</taxon>
        <taxon>Viridiplantae</taxon>
        <taxon>Streptophyta</taxon>
        <taxon>Embryophyta</taxon>
        <taxon>Tracheophyta</taxon>
        <taxon>Spermatophyta</taxon>
        <taxon>Magnoliopsida</taxon>
        <taxon>eudicotyledons</taxon>
        <taxon>Gunneridae</taxon>
        <taxon>Pentapetalae</taxon>
        <taxon>rosids</taxon>
        <taxon>malvids</taxon>
        <taxon>Sapindales</taxon>
        <taxon>Sapindaceae</taxon>
        <taxon>Hippocastanoideae</taxon>
        <taxon>Acereae</taxon>
        <taxon>Dipteronia</taxon>
    </lineage>
</organism>
<proteinExistence type="predicted"/>
<dbReference type="InterPro" id="IPR025836">
    <property type="entry name" value="Zn_knuckle_CX2CX4HX4C"/>
</dbReference>
<evidence type="ECO:0000313" key="2">
    <source>
        <dbReference type="EMBL" id="KAK3212593.1"/>
    </source>
</evidence>
<reference evidence="2" key="1">
    <citation type="journal article" date="2023" name="Plant J.">
        <title>Genome sequences and population genomics provide insights into the demographic history, inbreeding, and mutation load of two 'living fossil' tree species of Dipteronia.</title>
        <authorList>
            <person name="Feng Y."/>
            <person name="Comes H.P."/>
            <person name="Chen J."/>
            <person name="Zhu S."/>
            <person name="Lu R."/>
            <person name="Zhang X."/>
            <person name="Li P."/>
            <person name="Qiu J."/>
            <person name="Olsen K.M."/>
            <person name="Qiu Y."/>
        </authorList>
    </citation>
    <scope>NUCLEOTIDE SEQUENCE</scope>
    <source>
        <strain evidence="2">NBL</strain>
    </source>
</reference>
<keyword evidence="3" id="KW-1185">Reference proteome</keyword>
<evidence type="ECO:0000259" key="1">
    <source>
        <dbReference type="Pfam" id="PF14392"/>
    </source>
</evidence>
<comment type="caution">
    <text evidence="2">The sequence shown here is derived from an EMBL/GenBank/DDBJ whole genome shotgun (WGS) entry which is preliminary data.</text>
</comment>
<sequence length="226" mass="24435">MVGLKYEQLPEFCYACGRIGHGSKDSPDEEARIGALNGATTKFGAWMRASVPDRLKVRPHLQKEGISKLKVSSPEGLHEVSVAGPLLLRSGLLDSQSGDLTDIVMASEKPSTVSLLETLTLPIGPGCPKVQNMWVEDPIEGHTVDNNAIIGLDGQVCNRPTTLEHDFSIALESPLIDNLETEDNAMSCTKQSDLSNVPLMGSTRKWKRLAREGMIDRPLASSSSQA</sequence>
<dbReference type="Pfam" id="PF14392">
    <property type="entry name" value="zf-CCHC_4"/>
    <property type="match status" value="1"/>
</dbReference>
<dbReference type="EMBL" id="JANJYJ010000005">
    <property type="protein sequence ID" value="KAK3212593.1"/>
    <property type="molecule type" value="Genomic_DNA"/>
</dbReference>
<gene>
    <name evidence="2" type="ORF">Dsin_017299</name>
</gene>
<accession>A0AAE0AFP3</accession>
<name>A0AAE0AFP3_9ROSI</name>